<sequence length="121" mass="14031">MNQYSFENNQLKLKVSKAPFLVRLVLYIVTFLCFTLPLFGIVFNIIQGNGINFGGILALGIFYLIGFYLLRISLWNSHGEETILFNESEIIYIANYRWFKDGKKSLEKNEVTYSIKPVGYE</sequence>
<reference evidence="3" key="1">
    <citation type="submission" date="2016-10" db="EMBL/GenBank/DDBJ databases">
        <authorList>
            <person name="Varghese N."/>
            <person name="Submissions S."/>
        </authorList>
    </citation>
    <scope>NUCLEOTIDE SEQUENCE [LARGE SCALE GENOMIC DNA]</scope>
    <source>
        <strain evidence="3">DSM 22376</strain>
    </source>
</reference>
<dbReference type="Proteomes" id="UP000198951">
    <property type="component" value="Unassembled WGS sequence"/>
</dbReference>
<dbReference type="STRING" id="150146.SAMN05443667_10715"/>
<dbReference type="AlphaFoldDB" id="A0A1H4D1V8"/>
<gene>
    <name evidence="2" type="ORF">SAMN05443667_10715</name>
</gene>
<keyword evidence="1" id="KW-0472">Membrane</keyword>
<keyword evidence="1" id="KW-1133">Transmembrane helix</keyword>
<dbReference type="EMBL" id="FNRD01000007">
    <property type="protein sequence ID" value="SEA66735.1"/>
    <property type="molecule type" value="Genomic_DNA"/>
</dbReference>
<keyword evidence="3" id="KW-1185">Reference proteome</keyword>
<name>A0A1H4D1V8_9FLAO</name>
<evidence type="ECO:0000313" key="2">
    <source>
        <dbReference type="EMBL" id="SEA66735.1"/>
    </source>
</evidence>
<protein>
    <submittedName>
        <fullName evidence="2">Uncharacterized protein</fullName>
    </submittedName>
</protein>
<keyword evidence="1" id="KW-0812">Transmembrane</keyword>
<organism evidence="2 3">
    <name type="scientific">Flavobacterium gillisiae</name>
    <dbReference type="NCBI Taxonomy" id="150146"/>
    <lineage>
        <taxon>Bacteria</taxon>
        <taxon>Pseudomonadati</taxon>
        <taxon>Bacteroidota</taxon>
        <taxon>Flavobacteriia</taxon>
        <taxon>Flavobacteriales</taxon>
        <taxon>Flavobacteriaceae</taxon>
        <taxon>Flavobacterium</taxon>
    </lineage>
</organism>
<proteinExistence type="predicted"/>
<dbReference type="OrthoDB" id="1376449at2"/>
<dbReference type="RefSeq" id="WP_091089346.1">
    <property type="nucleotide sequence ID" value="NZ_FNRD01000007.1"/>
</dbReference>
<accession>A0A1H4D1V8</accession>
<evidence type="ECO:0000256" key="1">
    <source>
        <dbReference type="SAM" id="Phobius"/>
    </source>
</evidence>
<feature type="transmembrane region" description="Helical" evidence="1">
    <location>
        <begin position="20"/>
        <end position="45"/>
    </location>
</feature>
<evidence type="ECO:0000313" key="3">
    <source>
        <dbReference type="Proteomes" id="UP000198951"/>
    </source>
</evidence>
<feature type="transmembrane region" description="Helical" evidence="1">
    <location>
        <begin position="51"/>
        <end position="70"/>
    </location>
</feature>